<organism evidence="1 2">
    <name type="scientific">Paenibacillus contaminans</name>
    <dbReference type="NCBI Taxonomy" id="450362"/>
    <lineage>
        <taxon>Bacteria</taxon>
        <taxon>Bacillati</taxon>
        <taxon>Bacillota</taxon>
        <taxon>Bacilli</taxon>
        <taxon>Bacillales</taxon>
        <taxon>Paenibacillaceae</taxon>
        <taxon>Paenibacillus</taxon>
    </lineage>
</organism>
<evidence type="ECO:0000313" key="1">
    <source>
        <dbReference type="EMBL" id="RAV21057.1"/>
    </source>
</evidence>
<dbReference type="RefSeq" id="WP_113031338.1">
    <property type="nucleotide sequence ID" value="NZ_QMFB01000006.1"/>
</dbReference>
<sequence>MRPPGLFVYGTELLAFIVELRRAANGGGGVLRLTATGGAAGGSVTWARSAVEFCDMRRLGAMGDGVTWARSAA</sequence>
<gene>
    <name evidence="1" type="ORF">DQG23_13330</name>
</gene>
<protein>
    <submittedName>
        <fullName evidence="1">Uncharacterized protein</fullName>
    </submittedName>
</protein>
<dbReference type="AlphaFoldDB" id="A0A329MSX2"/>
<name>A0A329MSX2_9BACL</name>
<proteinExistence type="predicted"/>
<comment type="caution">
    <text evidence="1">The sequence shown here is derived from an EMBL/GenBank/DDBJ whole genome shotgun (WGS) entry which is preliminary data.</text>
</comment>
<reference evidence="1 2" key="1">
    <citation type="journal article" date="2009" name="Int. J. Syst. Evol. Microbiol.">
        <title>Paenibacillus contaminans sp. nov., isolated from a contaminated laboratory plate.</title>
        <authorList>
            <person name="Chou J.H."/>
            <person name="Lee J.H."/>
            <person name="Lin M.C."/>
            <person name="Chang P.S."/>
            <person name="Arun A.B."/>
            <person name="Young C.C."/>
            <person name="Chen W.M."/>
        </authorList>
    </citation>
    <scope>NUCLEOTIDE SEQUENCE [LARGE SCALE GENOMIC DNA]</scope>
    <source>
        <strain evidence="1 2">CKOBP-6</strain>
    </source>
</reference>
<keyword evidence="2" id="KW-1185">Reference proteome</keyword>
<accession>A0A329MSX2</accession>
<evidence type="ECO:0000313" key="2">
    <source>
        <dbReference type="Proteomes" id="UP000250369"/>
    </source>
</evidence>
<dbReference type="EMBL" id="QMFB01000006">
    <property type="protein sequence ID" value="RAV21057.1"/>
    <property type="molecule type" value="Genomic_DNA"/>
</dbReference>
<dbReference type="Proteomes" id="UP000250369">
    <property type="component" value="Unassembled WGS sequence"/>
</dbReference>